<reference evidence="3 4" key="1">
    <citation type="submission" date="2014-04" db="EMBL/GenBank/DDBJ databases">
        <authorList>
            <consortium name="DOE Joint Genome Institute"/>
            <person name="Kuo A."/>
            <person name="Gay G."/>
            <person name="Dore J."/>
            <person name="Kohler A."/>
            <person name="Nagy L.G."/>
            <person name="Floudas D."/>
            <person name="Copeland A."/>
            <person name="Barry K.W."/>
            <person name="Cichocki N."/>
            <person name="Veneault-Fourrey C."/>
            <person name="LaButti K."/>
            <person name="Lindquist E.A."/>
            <person name="Lipzen A."/>
            <person name="Lundell T."/>
            <person name="Morin E."/>
            <person name="Murat C."/>
            <person name="Sun H."/>
            <person name="Tunlid A."/>
            <person name="Henrissat B."/>
            <person name="Grigoriev I.V."/>
            <person name="Hibbett D.S."/>
            <person name="Martin F."/>
            <person name="Nordberg H.P."/>
            <person name="Cantor M.N."/>
            <person name="Hua S.X."/>
        </authorList>
    </citation>
    <scope>NUCLEOTIDE SEQUENCE [LARGE SCALE GENOMIC DNA]</scope>
    <source>
        <strain evidence="4">h7</strain>
    </source>
</reference>
<reference evidence="4" key="2">
    <citation type="submission" date="2015-01" db="EMBL/GenBank/DDBJ databases">
        <title>Evolutionary Origins and Diversification of the Mycorrhizal Mutualists.</title>
        <authorList>
            <consortium name="DOE Joint Genome Institute"/>
            <consortium name="Mycorrhizal Genomics Consortium"/>
            <person name="Kohler A."/>
            <person name="Kuo A."/>
            <person name="Nagy L.G."/>
            <person name="Floudas D."/>
            <person name="Copeland A."/>
            <person name="Barry K.W."/>
            <person name="Cichocki N."/>
            <person name="Veneault-Fourrey C."/>
            <person name="LaButti K."/>
            <person name="Lindquist E.A."/>
            <person name="Lipzen A."/>
            <person name="Lundell T."/>
            <person name="Morin E."/>
            <person name="Murat C."/>
            <person name="Riley R."/>
            <person name="Ohm R."/>
            <person name="Sun H."/>
            <person name="Tunlid A."/>
            <person name="Henrissat B."/>
            <person name="Grigoriev I.V."/>
            <person name="Hibbett D.S."/>
            <person name="Martin F."/>
        </authorList>
    </citation>
    <scope>NUCLEOTIDE SEQUENCE [LARGE SCALE GENOMIC DNA]</scope>
    <source>
        <strain evidence="4">h7</strain>
    </source>
</reference>
<evidence type="ECO:0000313" key="4">
    <source>
        <dbReference type="Proteomes" id="UP000053424"/>
    </source>
</evidence>
<proteinExistence type="predicted"/>
<evidence type="ECO:0000256" key="2">
    <source>
        <dbReference type="SAM" id="MobiDB-lite"/>
    </source>
</evidence>
<feature type="region of interest" description="Disordered" evidence="2">
    <location>
        <begin position="1"/>
        <end position="100"/>
    </location>
</feature>
<feature type="compositionally biased region" description="Polar residues" evidence="2">
    <location>
        <begin position="258"/>
        <end position="274"/>
    </location>
</feature>
<feature type="compositionally biased region" description="Low complexity" evidence="2">
    <location>
        <begin position="277"/>
        <end position="286"/>
    </location>
</feature>
<dbReference type="HOGENOM" id="CLU_670952_0_0_1"/>
<feature type="coiled-coil region" evidence="1">
    <location>
        <begin position="117"/>
        <end position="144"/>
    </location>
</feature>
<feature type="compositionally biased region" description="Pro residues" evidence="2">
    <location>
        <begin position="178"/>
        <end position="191"/>
    </location>
</feature>
<dbReference type="Proteomes" id="UP000053424">
    <property type="component" value="Unassembled WGS sequence"/>
</dbReference>
<dbReference type="STRING" id="686832.A0A0C3C600"/>
<dbReference type="AlphaFoldDB" id="A0A0C3C600"/>
<keyword evidence="1" id="KW-0175">Coiled coil</keyword>
<feature type="compositionally biased region" description="Basic and acidic residues" evidence="2">
    <location>
        <begin position="360"/>
        <end position="398"/>
    </location>
</feature>
<organism evidence="3 4">
    <name type="scientific">Hebeloma cylindrosporum</name>
    <dbReference type="NCBI Taxonomy" id="76867"/>
    <lineage>
        <taxon>Eukaryota</taxon>
        <taxon>Fungi</taxon>
        <taxon>Dikarya</taxon>
        <taxon>Basidiomycota</taxon>
        <taxon>Agaricomycotina</taxon>
        <taxon>Agaricomycetes</taxon>
        <taxon>Agaricomycetidae</taxon>
        <taxon>Agaricales</taxon>
        <taxon>Agaricineae</taxon>
        <taxon>Hymenogastraceae</taxon>
        <taxon>Hebeloma</taxon>
    </lineage>
</organism>
<feature type="compositionally biased region" description="Basic and acidic residues" evidence="2">
    <location>
        <begin position="30"/>
        <end position="100"/>
    </location>
</feature>
<protein>
    <submittedName>
        <fullName evidence="3">Uncharacterized protein</fullName>
    </submittedName>
</protein>
<dbReference type="OrthoDB" id="2442602at2759"/>
<sequence>MIAKFHSAPGHSMETTLTINIPPVNSVRGVRSEREREKERLKDMEWERHKEVKEQEKEKERKMKDKERERERDKEKERERLMLEQDRAHRAQGERSVSYKDKFQRMREKYDRVTAAHEAGQKDLEILNAKLKKLQSENDLLLDAIYVADAPLYERYFPSQPGTSSPPLNPSMALPVPNSLPLPPPRLPDLPGPSQSVSSSHYSPSSMAPPRSMAPPISVVSSSSTGRAGPTGLPNLPSPLPAIPPSSASSTMPPPLSIASNGTATSNGTPTGRGQSRRLSSASSTRTSRRRNDVVVSPEDIVVDSPEANTLPESSMSVEMTNEQSIPYSSPRLNGNATRFSPRPDIPISNAIEHASAVRHSPEHSPDEHESENDADHRGDPVVRDAHSDSEAGDVPREVEEEEMDVDKEA</sequence>
<keyword evidence="4" id="KW-1185">Reference proteome</keyword>
<evidence type="ECO:0000256" key="1">
    <source>
        <dbReference type="SAM" id="Coils"/>
    </source>
</evidence>
<gene>
    <name evidence="3" type="ORF">M413DRAFT_447112</name>
</gene>
<accession>A0A0C3C600</accession>
<name>A0A0C3C600_HEBCY</name>
<evidence type="ECO:0000313" key="3">
    <source>
        <dbReference type="EMBL" id="KIM39639.1"/>
    </source>
</evidence>
<feature type="compositionally biased region" description="Low complexity" evidence="2">
    <location>
        <begin position="192"/>
        <end position="218"/>
    </location>
</feature>
<feature type="compositionally biased region" description="Acidic residues" evidence="2">
    <location>
        <begin position="399"/>
        <end position="410"/>
    </location>
</feature>
<dbReference type="EMBL" id="KN831785">
    <property type="protein sequence ID" value="KIM39639.1"/>
    <property type="molecule type" value="Genomic_DNA"/>
</dbReference>
<feature type="region of interest" description="Disordered" evidence="2">
    <location>
        <begin position="155"/>
        <end position="410"/>
    </location>
</feature>
<feature type="compositionally biased region" description="Polar residues" evidence="2">
    <location>
        <begin position="307"/>
        <end position="339"/>
    </location>
</feature>